<evidence type="ECO:0000313" key="3">
    <source>
        <dbReference type="EMBL" id="AZA10526.1"/>
    </source>
</evidence>
<dbReference type="SFLD" id="SFLDG01212">
    <property type="entry name" value="Phytoene_synthase_like"/>
    <property type="match status" value="1"/>
</dbReference>
<dbReference type="InterPro" id="IPR008949">
    <property type="entry name" value="Isoprenoid_synthase_dom_sf"/>
</dbReference>
<organism evidence="3 4">
    <name type="scientific">Corynebacterium gerontici</name>
    <dbReference type="NCBI Taxonomy" id="2079234"/>
    <lineage>
        <taxon>Bacteria</taxon>
        <taxon>Bacillati</taxon>
        <taxon>Actinomycetota</taxon>
        <taxon>Actinomycetes</taxon>
        <taxon>Mycobacteriales</taxon>
        <taxon>Corynebacteriaceae</taxon>
        <taxon>Corynebacterium</taxon>
    </lineage>
</organism>
<dbReference type="Gene3D" id="1.10.600.10">
    <property type="entry name" value="Farnesyl Diphosphate Synthase"/>
    <property type="match status" value="1"/>
</dbReference>
<keyword evidence="4" id="KW-1185">Reference proteome</keyword>
<reference evidence="3 4" key="1">
    <citation type="submission" date="2018-11" db="EMBL/GenBank/DDBJ databases">
        <authorList>
            <person name="Kleinhagauer T."/>
            <person name="Glaeser S.P."/>
            <person name="Spergser J."/>
            <person name="Ruckert C."/>
            <person name="Kaempfer P."/>
            <person name="Busse H.-J."/>
        </authorList>
    </citation>
    <scope>NUCLEOTIDE SEQUENCE [LARGE SCALE GENOMIC DNA]</scope>
    <source>
        <strain evidence="3 4">W8</strain>
    </source>
</reference>
<dbReference type="InterPro" id="IPR002060">
    <property type="entry name" value="Squ/phyt_synthse"/>
</dbReference>
<comment type="pathway">
    <text evidence="1">Carotenoid biosynthesis; phytoene biosynthesis.</text>
</comment>
<dbReference type="EMBL" id="CP033897">
    <property type="protein sequence ID" value="AZA10526.1"/>
    <property type="molecule type" value="Genomic_DNA"/>
</dbReference>
<accession>A0A3G6IY05</accession>
<name>A0A3G6IY05_9CORY</name>
<dbReference type="InterPro" id="IPR044843">
    <property type="entry name" value="Trans_IPPS_bact-type"/>
</dbReference>
<dbReference type="UniPathway" id="UPA00799"/>
<dbReference type="InterPro" id="IPR019845">
    <property type="entry name" value="Squalene/phytoene_synthase_CS"/>
</dbReference>
<dbReference type="PROSITE" id="PS01045">
    <property type="entry name" value="SQUALEN_PHYTOEN_SYN_2"/>
    <property type="match status" value="1"/>
</dbReference>
<dbReference type="AlphaFoldDB" id="A0A3G6IY05"/>
<proteinExistence type="predicted"/>
<dbReference type="KEGG" id="cgk:CGERO_00955"/>
<keyword evidence="2 3" id="KW-0808">Transferase</keyword>
<evidence type="ECO:0000256" key="1">
    <source>
        <dbReference type="ARBA" id="ARBA00004684"/>
    </source>
</evidence>
<dbReference type="SUPFAM" id="SSF48576">
    <property type="entry name" value="Terpenoid synthases"/>
    <property type="match status" value="1"/>
</dbReference>
<dbReference type="PANTHER" id="PTHR31480">
    <property type="entry name" value="BIFUNCTIONAL LYCOPENE CYCLASE/PHYTOENE SYNTHASE"/>
    <property type="match status" value="1"/>
</dbReference>
<dbReference type="Pfam" id="PF00494">
    <property type="entry name" value="SQS_PSY"/>
    <property type="match status" value="1"/>
</dbReference>
<protein>
    <submittedName>
        <fullName evidence="3">15-cis-phytoene synthase</fullName>
        <ecNumber evidence="3">2.5.1.32</ecNumber>
    </submittedName>
</protein>
<dbReference type="EC" id="2.5.1.32" evidence="3"/>
<evidence type="ECO:0000256" key="2">
    <source>
        <dbReference type="ARBA" id="ARBA00022679"/>
    </source>
</evidence>
<dbReference type="SFLD" id="SFLDG01018">
    <property type="entry name" value="Squalene/Phytoene_Synthase_Lik"/>
    <property type="match status" value="1"/>
</dbReference>
<dbReference type="Proteomes" id="UP000271587">
    <property type="component" value="Chromosome"/>
</dbReference>
<evidence type="ECO:0000313" key="4">
    <source>
        <dbReference type="Proteomes" id="UP000271587"/>
    </source>
</evidence>
<gene>
    <name evidence="3" type="primary">crtB</name>
    <name evidence="3" type="ORF">CGERO_00955</name>
</gene>
<sequence length="272" mass="30694">MNLMLERYDDMAHAAAAEVMAQYSTSFSAATKLLAPRVRCDIRNLYAMVRIADEIVDGAAESGQREALDAYEQQILSAPKRRFHTDPVVHAYAISARRCDFADEHVRAFFASMRSDLECKEFSDEQRARYIYGSAEVIGLMCLDAFLLEHDVDRTQLDPGAQALGRAFQNINFLRDLHEDNQALDRRYYPGLDEAKKQQIIQGVRGDLALAKESMQRLPRGARMGVAAALRLYEELTDRLEAASLEDIRAHRVRVPNWRKLMLAASAAVGKV</sequence>
<dbReference type="GO" id="GO:0008299">
    <property type="term" value="P:isoprenoid biosynthetic process"/>
    <property type="evidence" value="ECO:0007669"/>
    <property type="project" value="UniProtKB-ARBA"/>
</dbReference>
<dbReference type="GO" id="GO:0004311">
    <property type="term" value="F:geranylgeranyl diphosphate synthase activity"/>
    <property type="evidence" value="ECO:0007669"/>
    <property type="project" value="InterPro"/>
</dbReference>
<dbReference type="SFLD" id="SFLDS00005">
    <property type="entry name" value="Isoprenoid_Synthase_Type_I"/>
    <property type="match status" value="1"/>
</dbReference>